<dbReference type="Pfam" id="PF14497">
    <property type="entry name" value="GST_C_3"/>
    <property type="match status" value="1"/>
</dbReference>
<dbReference type="InterPro" id="IPR040079">
    <property type="entry name" value="Glutathione_S-Trfase"/>
</dbReference>
<dbReference type="GO" id="GO:0006749">
    <property type="term" value="P:glutathione metabolic process"/>
    <property type="evidence" value="ECO:0007669"/>
    <property type="project" value="TreeGrafter"/>
</dbReference>
<dbReference type="InterPro" id="IPR004045">
    <property type="entry name" value="Glutathione_S-Trfase_N"/>
</dbReference>
<name>A0A7R8WCS7_9CRUS</name>
<dbReference type="PROSITE" id="PS50405">
    <property type="entry name" value="GST_CTER"/>
    <property type="match status" value="1"/>
</dbReference>
<organism evidence="2">
    <name type="scientific">Cyprideis torosa</name>
    <dbReference type="NCBI Taxonomy" id="163714"/>
    <lineage>
        <taxon>Eukaryota</taxon>
        <taxon>Metazoa</taxon>
        <taxon>Ecdysozoa</taxon>
        <taxon>Arthropoda</taxon>
        <taxon>Crustacea</taxon>
        <taxon>Oligostraca</taxon>
        <taxon>Ostracoda</taxon>
        <taxon>Podocopa</taxon>
        <taxon>Podocopida</taxon>
        <taxon>Cytherocopina</taxon>
        <taxon>Cytheroidea</taxon>
        <taxon>Cytherideidae</taxon>
        <taxon>Cyprideis</taxon>
    </lineage>
</organism>
<proteinExistence type="predicted"/>
<gene>
    <name evidence="2" type="ORF">CTOB1V02_LOCUS7100</name>
</gene>
<dbReference type="InterPro" id="IPR010987">
    <property type="entry name" value="Glutathione-S-Trfase_C-like"/>
</dbReference>
<dbReference type="PROSITE" id="PS50404">
    <property type="entry name" value="GST_NTER"/>
    <property type="match status" value="1"/>
</dbReference>
<dbReference type="CDD" id="cd03045">
    <property type="entry name" value="GST_N_Delta_Epsilon"/>
    <property type="match status" value="1"/>
</dbReference>
<accession>A0A7R8WCS7</accession>
<dbReference type="AlphaFoldDB" id="A0A7R8WCS7"/>
<dbReference type="FunFam" id="1.20.1050.10:FF:000007">
    <property type="entry name" value="Glutathione S-transferase 1-1"/>
    <property type="match status" value="1"/>
</dbReference>
<dbReference type="SFLD" id="SFLDG00358">
    <property type="entry name" value="Main_(cytGST)"/>
    <property type="match status" value="1"/>
</dbReference>
<dbReference type="SUPFAM" id="SSF52833">
    <property type="entry name" value="Thioredoxin-like"/>
    <property type="match status" value="1"/>
</dbReference>
<dbReference type="InterPro" id="IPR036282">
    <property type="entry name" value="Glutathione-S-Trfase_C_sf"/>
</dbReference>
<evidence type="ECO:0000256" key="1">
    <source>
        <dbReference type="ARBA" id="ARBA00011738"/>
    </source>
</evidence>
<dbReference type="PANTHER" id="PTHR43969:SF9">
    <property type="entry name" value="GLUTATHIONE S TRANSFERASE D10, ISOFORM A-RELATED"/>
    <property type="match status" value="1"/>
</dbReference>
<reference evidence="2" key="1">
    <citation type="submission" date="2020-11" db="EMBL/GenBank/DDBJ databases">
        <authorList>
            <person name="Tran Van P."/>
        </authorList>
    </citation>
    <scope>NUCLEOTIDE SEQUENCE</scope>
</reference>
<dbReference type="OrthoDB" id="2309723at2759"/>
<sequence length="223" mass="24719">MAPVKIYQATPSPPCRAVMLTAANVGVEVESIPTNPMEGATRTPEFLKMNPSHTIPTMDDNGLYLGESRAILGYLVNKYGKDDSLYPKDPVRRAMVDNRLYFDMGLWSKAFNFFAPVAFKGEKSLDEGAKGSVEEALGNLETFLTTGGPWVAGDHMTIADFSLIATVSSIMAIGQFTTDKYPKIQEWMDRCKAEMKDYDEYNGKPCEVFSQFIGGKITQNLQQ</sequence>
<dbReference type="InterPro" id="IPR004046">
    <property type="entry name" value="GST_C"/>
</dbReference>
<dbReference type="CDD" id="cd03177">
    <property type="entry name" value="GST_C_Delta_Epsilon"/>
    <property type="match status" value="1"/>
</dbReference>
<dbReference type="SUPFAM" id="SSF47616">
    <property type="entry name" value="GST C-terminal domain-like"/>
    <property type="match status" value="1"/>
</dbReference>
<dbReference type="PANTHER" id="PTHR43969">
    <property type="entry name" value="GLUTATHIONE S TRANSFERASE D10, ISOFORM A-RELATED"/>
    <property type="match status" value="1"/>
</dbReference>
<dbReference type="Pfam" id="PF02798">
    <property type="entry name" value="GST_N"/>
    <property type="match status" value="1"/>
</dbReference>
<dbReference type="FunFam" id="3.40.30.10:FF:000034">
    <property type="entry name" value="glutathione S-transferase 1"/>
    <property type="match status" value="1"/>
</dbReference>
<protein>
    <submittedName>
        <fullName evidence="2">Uncharacterized protein</fullName>
    </submittedName>
</protein>
<dbReference type="SFLD" id="SFLDS00019">
    <property type="entry name" value="Glutathione_Transferase_(cytos"/>
    <property type="match status" value="1"/>
</dbReference>
<dbReference type="SFLD" id="SFLDG01153">
    <property type="entry name" value="Main.4:_Theta-like"/>
    <property type="match status" value="1"/>
</dbReference>
<dbReference type="EMBL" id="OB661947">
    <property type="protein sequence ID" value="CAD7229227.1"/>
    <property type="molecule type" value="Genomic_DNA"/>
</dbReference>
<comment type="subunit">
    <text evidence="1">Homodimer.</text>
</comment>
<dbReference type="Gene3D" id="3.40.30.10">
    <property type="entry name" value="Glutaredoxin"/>
    <property type="match status" value="1"/>
</dbReference>
<evidence type="ECO:0000313" key="2">
    <source>
        <dbReference type="EMBL" id="CAD7229227.1"/>
    </source>
</evidence>
<dbReference type="GO" id="GO:0004364">
    <property type="term" value="F:glutathione transferase activity"/>
    <property type="evidence" value="ECO:0007669"/>
    <property type="project" value="TreeGrafter"/>
</dbReference>
<dbReference type="InterPro" id="IPR036249">
    <property type="entry name" value="Thioredoxin-like_sf"/>
</dbReference>
<dbReference type="Gene3D" id="1.20.1050.10">
    <property type="match status" value="1"/>
</dbReference>